<dbReference type="Proteomes" id="UP000261758">
    <property type="component" value="Plasmid unnamed"/>
</dbReference>
<sequence length="70" mass="7609">MNVGANDETKSIATSCAAPPPHNPNQTMARYNVNSIDGHQDSTSFIVDYVATMMTREVYGALSQPFSMNL</sequence>
<evidence type="ECO:0000313" key="3">
    <source>
        <dbReference type="Proteomes" id="UP000261758"/>
    </source>
</evidence>
<gene>
    <name evidence="2" type="ORF">CJO77_17060</name>
</gene>
<evidence type="ECO:0000313" key="2">
    <source>
        <dbReference type="EMBL" id="AXV83329.1"/>
    </source>
</evidence>
<proteinExistence type="predicted"/>
<dbReference type="AlphaFoldDB" id="A0AAD0WHR8"/>
<dbReference type="EMBL" id="CP022760">
    <property type="protein sequence ID" value="AXV83329.1"/>
    <property type="molecule type" value="Genomic_DNA"/>
</dbReference>
<evidence type="ECO:0000256" key="1">
    <source>
        <dbReference type="SAM" id="MobiDB-lite"/>
    </source>
</evidence>
<protein>
    <submittedName>
        <fullName evidence="2">Uncharacterized protein</fullName>
    </submittedName>
</protein>
<geneLocation type="plasmid" evidence="2 3">
    <name>unnamed</name>
</geneLocation>
<organism evidence="2 3">
    <name type="scientific">Ralstonia solanacearum</name>
    <name type="common">Pseudomonas solanacearum</name>
    <dbReference type="NCBI Taxonomy" id="305"/>
    <lineage>
        <taxon>Bacteria</taxon>
        <taxon>Pseudomonadati</taxon>
        <taxon>Pseudomonadota</taxon>
        <taxon>Betaproteobacteria</taxon>
        <taxon>Burkholderiales</taxon>
        <taxon>Burkholderiaceae</taxon>
        <taxon>Ralstonia</taxon>
        <taxon>Ralstonia solanacearum species complex</taxon>
    </lineage>
</organism>
<feature type="region of interest" description="Disordered" evidence="1">
    <location>
        <begin position="1"/>
        <end position="25"/>
    </location>
</feature>
<name>A0AAD0WHR8_RALSL</name>
<accession>A0AAD0WHR8</accession>
<reference evidence="2 3" key="1">
    <citation type="submission" date="2017-08" db="EMBL/GenBank/DDBJ databases">
        <title>Genome sequences of Ralstonia solanacearum Species Complex (RSSC) isolated from Potato bacterial wilts in Korea.</title>
        <authorList>
            <person name="Cho H."/>
            <person name="Song E.-S."/>
            <person name="Lee Y.K."/>
            <person name="Lee S."/>
            <person name="Lee S.-W."/>
            <person name="Jo A."/>
            <person name="Kim J.-G."/>
            <person name="Hwang I."/>
        </authorList>
    </citation>
    <scope>NUCLEOTIDE SEQUENCE [LARGE SCALE GENOMIC DNA]</scope>
    <source>
        <strain evidence="2 3">T98</strain>
        <plasmid evidence="2 3">unnamed</plasmid>
    </source>
</reference>
<keyword evidence="2" id="KW-0614">Plasmid</keyword>